<evidence type="ECO:0000256" key="3">
    <source>
        <dbReference type="ARBA" id="ARBA00022898"/>
    </source>
</evidence>
<evidence type="ECO:0000256" key="2">
    <source>
        <dbReference type="ARBA" id="ARBA00009320"/>
    </source>
</evidence>
<dbReference type="GO" id="GO:0046394">
    <property type="term" value="P:carboxylic acid biosynthetic process"/>
    <property type="evidence" value="ECO:0007669"/>
    <property type="project" value="UniProtKB-ARBA"/>
</dbReference>
<dbReference type="InterPro" id="IPR050571">
    <property type="entry name" value="Class-IV_PLP-Dep_Aminotrnsfr"/>
</dbReference>
<dbReference type="InterPro" id="IPR043132">
    <property type="entry name" value="BCAT-like_C"/>
</dbReference>
<dbReference type="Pfam" id="PF01063">
    <property type="entry name" value="Aminotran_4"/>
    <property type="match status" value="1"/>
</dbReference>
<gene>
    <name evidence="4" type="ORF">METZ01_LOCUS125867</name>
</gene>
<proteinExistence type="inferred from homology"/>
<dbReference type="EMBL" id="UINC01017574">
    <property type="protein sequence ID" value="SVA73013.1"/>
    <property type="molecule type" value="Genomic_DNA"/>
</dbReference>
<sequence length="303" mass="33532">MASTHDYHNDPRNDNILIYINGEYFQRSEAKVSVLDSGYLLGDGVWEGIRLHKGHLVHLDEHLDRLYSGAETLAMDIGLSKVEVKQALETTILKNGMKSDVHIRLIVSRGIKKTPYQSPKVTMGNPTVVVIPEYKKASEEVKKKGITLATVTTRRDHTVQDPRVNSLSKHNCIAACIEADRLGVDEGLMLDPHGFVATCNSTNFFMVHSGEVWTSTGEYCLNGVTRGAVIRLCREYDVSVLEKNFIPEDVYSADEIFVTGTFAGVIPVILVDDNKIGGGTRGPLTKNLQNWYALDIEKQAVGS</sequence>
<dbReference type="InterPro" id="IPR036038">
    <property type="entry name" value="Aminotransferase-like"/>
</dbReference>
<evidence type="ECO:0000313" key="4">
    <source>
        <dbReference type="EMBL" id="SVA73013.1"/>
    </source>
</evidence>
<name>A0A381Y959_9ZZZZ</name>
<dbReference type="GO" id="GO:0008652">
    <property type="term" value="P:amino acid biosynthetic process"/>
    <property type="evidence" value="ECO:0007669"/>
    <property type="project" value="UniProtKB-ARBA"/>
</dbReference>
<dbReference type="PANTHER" id="PTHR42743">
    <property type="entry name" value="AMINO-ACID AMINOTRANSFERASE"/>
    <property type="match status" value="1"/>
</dbReference>
<dbReference type="SUPFAM" id="SSF56752">
    <property type="entry name" value="D-aminoacid aminotransferase-like PLP-dependent enzymes"/>
    <property type="match status" value="1"/>
</dbReference>
<dbReference type="Gene3D" id="3.30.470.10">
    <property type="match status" value="1"/>
</dbReference>
<dbReference type="Gene3D" id="3.20.10.10">
    <property type="entry name" value="D-amino Acid Aminotransferase, subunit A, domain 2"/>
    <property type="match status" value="1"/>
</dbReference>
<dbReference type="AlphaFoldDB" id="A0A381Y959"/>
<accession>A0A381Y959</accession>
<dbReference type="GO" id="GO:0003824">
    <property type="term" value="F:catalytic activity"/>
    <property type="evidence" value="ECO:0007669"/>
    <property type="project" value="InterPro"/>
</dbReference>
<dbReference type="InterPro" id="IPR001544">
    <property type="entry name" value="Aminotrans_IV"/>
</dbReference>
<protein>
    <recommendedName>
        <fullName evidence="5">Aminotransferase class IV</fullName>
    </recommendedName>
</protein>
<organism evidence="4">
    <name type="scientific">marine metagenome</name>
    <dbReference type="NCBI Taxonomy" id="408172"/>
    <lineage>
        <taxon>unclassified sequences</taxon>
        <taxon>metagenomes</taxon>
        <taxon>ecological metagenomes</taxon>
    </lineage>
</organism>
<dbReference type="InterPro" id="IPR043131">
    <property type="entry name" value="BCAT-like_N"/>
</dbReference>
<dbReference type="PANTHER" id="PTHR42743:SF11">
    <property type="entry name" value="AMINODEOXYCHORISMATE LYASE"/>
    <property type="match status" value="1"/>
</dbReference>
<evidence type="ECO:0008006" key="5">
    <source>
        <dbReference type="Google" id="ProtNLM"/>
    </source>
</evidence>
<reference evidence="4" key="1">
    <citation type="submission" date="2018-05" db="EMBL/GenBank/DDBJ databases">
        <authorList>
            <person name="Lanie J.A."/>
            <person name="Ng W.-L."/>
            <person name="Kazmierczak K.M."/>
            <person name="Andrzejewski T.M."/>
            <person name="Davidsen T.M."/>
            <person name="Wayne K.J."/>
            <person name="Tettelin H."/>
            <person name="Glass J.I."/>
            <person name="Rusch D."/>
            <person name="Podicherti R."/>
            <person name="Tsui H.-C.T."/>
            <person name="Winkler M.E."/>
        </authorList>
    </citation>
    <scope>NUCLEOTIDE SEQUENCE</scope>
</reference>
<dbReference type="FunFam" id="3.20.10.10:FF:000002">
    <property type="entry name" value="D-alanine aminotransferase"/>
    <property type="match status" value="1"/>
</dbReference>
<comment type="similarity">
    <text evidence="2">Belongs to the class-IV pyridoxal-phosphate-dependent aminotransferase family.</text>
</comment>
<keyword evidence="3" id="KW-0663">Pyridoxal phosphate</keyword>
<comment type="cofactor">
    <cofactor evidence="1">
        <name>pyridoxal 5'-phosphate</name>
        <dbReference type="ChEBI" id="CHEBI:597326"/>
    </cofactor>
</comment>
<evidence type="ECO:0000256" key="1">
    <source>
        <dbReference type="ARBA" id="ARBA00001933"/>
    </source>
</evidence>